<evidence type="ECO:0000313" key="3">
    <source>
        <dbReference type="Proteomes" id="UP000823388"/>
    </source>
</evidence>
<accession>A0A8T0PNG1</accession>
<evidence type="ECO:0000313" key="2">
    <source>
        <dbReference type="EMBL" id="KAG2563130.1"/>
    </source>
</evidence>
<feature type="region of interest" description="Disordered" evidence="1">
    <location>
        <begin position="45"/>
        <end position="64"/>
    </location>
</feature>
<comment type="caution">
    <text evidence="2">The sequence shown here is derived from an EMBL/GenBank/DDBJ whole genome shotgun (WGS) entry which is preliminary data.</text>
</comment>
<dbReference type="Proteomes" id="UP000823388">
    <property type="component" value="Chromosome 8K"/>
</dbReference>
<evidence type="ECO:0000256" key="1">
    <source>
        <dbReference type="SAM" id="MobiDB-lite"/>
    </source>
</evidence>
<dbReference type="EMBL" id="CM029051">
    <property type="protein sequence ID" value="KAG2563130.1"/>
    <property type="molecule type" value="Genomic_DNA"/>
</dbReference>
<gene>
    <name evidence="2" type="ORF">PVAP13_8KG320802</name>
</gene>
<keyword evidence="3" id="KW-1185">Reference proteome</keyword>
<reference evidence="2 3" key="1">
    <citation type="submission" date="2020-05" db="EMBL/GenBank/DDBJ databases">
        <title>WGS assembly of Panicum virgatum.</title>
        <authorList>
            <person name="Lovell J.T."/>
            <person name="Jenkins J."/>
            <person name="Shu S."/>
            <person name="Juenger T.E."/>
            <person name="Schmutz J."/>
        </authorList>
    </citation>
    <scope>NUCLEOTIDE SEQUENCE [LARGE SCALE GENOMIC DNA]</scope>
    <source>
        <strain evidence="3">cv. AP13</strain>
    </source>
</reference>
<protein>
    <submittedName>
        <fullName evidence="2">Uncharacterized protein</fullName>
    </submittedName>
</protein>
<organism evidence="2 3">
    <name type="scientific">Panicum virgatum</name>
    <name type="common">Blackwell switchgrass</name>
    <dbReference type="NCBI Taxonomy" id="38727"/>
    <lineage>
        <taxon>Eukaryota</taxon>
        <taxon>Viridiplantae</taxon>
        <taxon>Streptophyta</taxon>
        <taxon>Embryophyta</taxon>
        <taxon>Tracheophyta</taxon>
        <taxon>Spermatophyta</taxon>
        <taxon>Magnoliopsida</taxon>
        <taxon>Liliopsida</taxon>
        <taxon>Poales</taxon>
        <taxon>Poaceae</taxon>
        <taxon>PACMAD clade</taxon>
        <taxon>Panicoideae</taxon>
        <taxon>Panicodae</taxon>
        <taxon>Paniceae</taxon>
        <taxon>Panicinae</taxon>
        <taxon>Panicum</taxon>
        <taxon>Panicum sect. Hiantes</taxon>
    </lineage>
</organism>
<proteinExistence type="predicted"/>
<dbReference type="AlphaFoldDB" id="A0A8T0PNG1"/>
<sequence length="64" mass="7409">MHQLWLVPPTMPKSTKKAVLKLQNALHARVLPRIRIAKRRLKDRRLKPSSASDVPPLLSSTWKF</sequence>
<name>A0A8T0PNG1_PANVG</name>